<feature type="domain" description="Disease resistance N-terminal" evidence="4">
    <location>
        <begin position="5"/>
        <end position="53"/>
    </location>
</feature>
<gene>
    <name evidence="5" type="ORF">TIFTF001_043073</name>
</gene>
<evidence type="ECO:0000256" key="3">
    <source>
        <dbReference type="ARBA" id="ARBA00022821"/>
    </source>
</evidence>
<keyword evidence="3" id="KW-0611">Plant defense</keyword>
<evidence type="ECO:0000313" key="5">
    <source>
        <dbReference type="EMBL" id="GMN20373.1"/>
    </source>
</evidence>
<dbReference type="Pfam" id="PF18052">
    <property type="entry name" value="Rx_N"/>
    <property type="match status" value="1"/>
</dbReference>
<dbReference type="GO" id="GO:0006952">
    <property type="term" value="P:defense response"/>
    <property type="evidence" value="ECO:0007669"/>
    <property type="project" value="UniProtKB-KW"/>
</dbReference>
<comment type="caution">
    <text evidence="5">The sequence shown here is derived from an EMBL/GenBank/DDBJ whole genome shotgun (WGS) entry which is preliminary data.</text>
</comment>
<accession>A0AA87YQE6</accession>
<proteinExistence type="predicted"/>
<keyword evidence="1" id="KW-0677">Repeat</keyword>
<dbReference type="Proteomes" id="UP001187192">
    <property type="component" value="Unassembled WGS sequence"/>
</dbReference>
<dbReference type="InterPro" id="IPR038005">
    <property type="entry name" value="RX-like_CC"/>
</dbReference>
<dbReference type="EMBL" id="BTGU01002618">
    <property type="protein sequence ID" value="GMN20373.1"/>
    <property type="molecule type" value="Genomic_DNA"/>
</dbReference>
<keyword evidence="6" id="KW-1185">Reference proteome</keyword>
<dbReference type="Gene3D" id="1.20.5.4130">
    <property type="match status" value="1"/>
</dbReference>
<keyword evidence="2" id="KW-0547">Nucleotide-binding</keyword>
<sequence length="223" mass="24812">MADAAVSFVIKRPGDLLIADAKFLYGVRGQVEDAQAKLTRMRCFLKDANAYERDGDERRISHKISSLTSDLQAHGVRELRFKEGASSSIREQRELRRAYSHVDEQDCVGLDDDINKLVALLTGKVGHNPPSCGVDLRDGWFGENHSCEKGLSSSSSQGVIFDCFALTSISQQCKIRVVWEEILINLTAPTVEKINDSRGMTNGEVAKELYDVQKKIEMFGASR</sequence>
<dbReference type="InterPro" id="IPR041118">
    <property type="entry name" value="Rx_N"/>
</dbReference>
<evidence type="ECO:0000259" key="4">
    <source>
        <dbReference type="Pfam" id="PF18052"/>
    </source>
</evidence>
<evidence type="ECO:0000313" key="6">
    <source>
        <dbReference type="Proteomes" id="UP001187192"/>
    </source>
</evidence>
<name>A0AA87YQE6_FICCA</name>
<dbReference type="CDD" id="cd14798">
    <property type="entry name" value="RX-CC_like"/>
    <property type="match status" value="1"/>
</dbReference>
<evidence type="ECO:0000256" key="1">
    <source>
        <dbReference type="ARBA" id="ARBA00022737"/>
    </source>
</evidence>
<dbReference type="AlphaFoldDB" id="A0AA87YQE6"/>
<organism evidence="5 6">
    <name type="scientific">Ficus carica</name>
    <name type="common">Common fig</name>
    <dbReference type="NCBI Taxonomy" id="3494"/>
    <lineage>
        <taxon>Eukaryota</taxon>
        <taxon>Viridiplantae</taxon>
        <taxon>Streptophyta</taxon>
        <taxon>Embryophyta</taxon>
        <taxon>Tracheophyta</taxon>
        <taxon>Spermatophyta</taxon>
        <taxon>Magnoliopsida</taxon>
        <taxon>eudicotyledons</taxon>
        <taxon>Gunneridae</taxon>
        <taxon>Pentapetalae</taxon>
        <taxon>rosids</taxon>
        <taxon>fabids</taxon>
        <taxon>Rosales</taxon>
        <taxon>Moraceae</taxon>
        <taxon>Ficeae</taxon>
        <taxon>Ficus</taxon>
    </lineage>
</organism>
<dbReference type="GO" id="GO:0000166">
    <property type="term" value="F:nucleotide binding"/>
    <property type="evidence" value="ECO:0007669"/>
    <property type="project" value="UniProtKB-KW"/>
</dbReference>
<protein>
    <recommendedName>
        <fullName evidence="4">Disease resistance N-terminal domain-containing protein</fullName>
    </recommendedName>
</protein>
<reference evidence="5" key="1">
    <citation type="submission" date="2023-07" db="EMBL/GenBank/DDBJ databases">
        <title>draft genome sequence of fig (Ficus carica).</title>
        <authorList>
            <person name="Takahashi T."/>
            <person name="Nishimura K."/>
        </authorList>
    </citation>
    <scope>NUCLEOTIDE SEQUENCE</scope>
</reference>
<evidence type="ECO:0000256" key="2">
    <source>
        <dbReference type="ARBA" id="ARBA00022741"/>
    </source>
</evidence>